<name>A0A922HLB9_DERFA</name>
<feature type="chain" id="PRO_5037977738" evidence="1">
    <location>
        <begin position="17"/>
        <end position="81"/>
    </location>
</feature>
<evidence type="ECO:0000313" key="3">
    <source>
        <dbReference type="Proteomes" id="UP000790347"/>
    </source>
</evidence>
<dbReference type="EMBL" id="ASGP02000007">
    <property type="protein sequence ID" value="KAH9497097.1"/>
    <property type="molecule type" value="Genomic_DNA"/>
</dbReference>
<gene>
    <name evidence="2" type="ORF">DERF_013108</name>
</gene>
<organism evidence="2 3">
    <name type="scientific">Dermatophagoides farinae</name>
    <name type="common">American house dust mite</name>
    <dbReference type="NCBI Taxonomy" id="6954"/>
    <lineage>
        <taxon>Eukaryota</taxon>
        <taxon>Metazoa</taxon>
        <taxon>Ecdysozoa</taxon>
        <taxon>Arthropoda</taxon>
        <taxon>Chelicerata</taxon>
        <taxon>Arachnida</taxon>
        <taxon>Acari</taxon>
        <taxon>Acariformes</taxon>
        <taxon>Sarcoptiformes</taxon>
        <taxon>Astigmata</taxon>
        <taxon>Psoroptidia</taxon>
        <taxon>Analgoidea</taxon>
        <taxon>Pyroglyphidae</taxon>
        <taxon>Dermatophagoidinae</taxon>
        <taxon>Dermatophagoides</taxon>
    </lineage>
</organism>
<keyword evidence="1" id="KW-0732">Signal</keyword>
<keyword evidence="3" id="KW-1185">Reference proteome</keyword>
<protein>
    <submittedName>
        <fullName evidence="2">Uncharacterized protein</fullName>
    </submittedName>
</protein>
<proteinExistence type="predicted"/>
<reference evidence="2" key="2">
    <citation type="journal article" date="2022" name="Res Sq">
        <title>Comparative Genomics Reveals Insights into the Divergent Evolution of Astigmatic Mites and Household Pest Adaptations.</title>
        <authorList>
            <person name="Xiong Q."/>
            <person name="Wan A.T.-Y."/>
            <person name="Liu X.-Y."/>
            <person name="Fung C.S.-H."/>
            <person name="Xiao X."/>
            <person name="Malainual N."/>
            <person name="Hou J."/>
            <person name="Wang L."/>
            <person name="Wang M."/>
            <person name="Yang K."/>
            <person name="Cui Y."/>
            <person name="Leung E."/>
            <person name="Nong W."/>
            <person name="Shin S.-K."/>
            <person name="Au S."/>
            <person name="Jeong K.Y."/>
            <person name="Chew F.T."/>
            <person name="Hui J."/>
            <person name="Leung T.F."/>
            <person name="Tungtrongchitr A."/>
            <person name="Zhong N."/>
            <person name="Liu Z."/>
            <person name="Tsui S."/>
        </authorList>
    </citation>
    <scope>NUCLEOTIDE SEQUENCE</scope>
    <source>
        <strain evidence="2">Derf</strain>
        <tissue evidence="2">Whole organism</tissue>
    </source>
</reference>
<evidence type="ECO:0000256" key="1">
    <source>
        <dbReference type="SAM" id="SignalP"/>
    </source>
</evidence>
<feature type="signal peptide" evidence="1">
    <location>
        <begin position="1"/>
        <end position="16"/>
    </location>
</feature>
<evidence type="ECO:0000313" key="2">
    <source>
        <dbReference type="EMBL" id="KAH9497097.1"/>
    </source>
</evidence>
<comment type="caution">
    <text evidence="2">The sequence shown here is derived from an EMBL/GenBank/DDBJ whole genome shotgun (WGS) entry which is preliminary data.</text>
</comment>
<reference evidence="2" key="1">
    <citation type="submission" date="2013-05" db="EMBL/GenBank/DDBJ databases">
        <authorList>
            <person name="Yim A.K.Y."/>
            <person name="Chan T.F."/>
            <person name="Ji K.M."/>
            <person name="Liu X.Y."/>
            <person name="Zhou J.W."/>
            <person name="Li R.Q."/>
            <person name="Yang K.Y."/>
            <person name="Li J."/>
            <person name="Li M."/>
            <person name="Law P.T.W."/>
            <person name="Wu Y.L."/>
            <person name="Cai Z.L."/>
            <person name="Qin H."/>
            <person name="Bao Y."/>
            <person name="Leung R.K.K."/>
            <person name="Ng P.K.S."/>
            <person name="Zou J."/>
            <person name="Zhong X.J."/>
            <person name="Ran P.X."/>
            <person name="Zhong N.S."/>
            <person name="Liu Z.G."/>
            <person name="Tsui S.K.W."/>
        </authorList>
    </citation>
    <scope>NUCLEOTIDE SEQUENCE</scope>
    <source>
        <strain evidence="2">Derf</strain>
        <tissue evidence="2">Whole organism</tissue>
    </source>
</reference>
<sequence length="81" mass="9491">MGIKILFCFVITKIECCVCFEHSCSKCANSQFLNIRSLIPVVNREIQKFFFVLFFVTSMMTNTIENWSNILFAFQSFDSRI</sequence>
<dbReference type="Proteomes" id="UP000790347">
    <property type="component" value="Unassembled WGS sequence"/>
</dbReference>
<dbReference type="AlphaFoldDB" id="A0A922HLB9"/>
<accession>A0A922HLB9</accession>